<dbReference type="PANTHER" id="PTHR47595:SF1">
    <property type="entry name" value="MYB_SANT-LIKE DNA-BINDING DOMAIN-CONTAINING PROTEIN"/>
    <property type="match status" value="1"/>
</dbReference>
<dbReference type="HOGENOM" id="CLU_732214_0_0_1"/>
<dbReference type="PANTHER" id="PTHR47595">
    <property type="entry name" value="HEAT SHOCK 70 KDA PROTEIN 14"/>
    <property type="match status" value="1"/>
</dbReference>
<sequence>MASSRHIKSEGINSSSSNNSNCSNNNLMCDEEGHSQGSMKPTIERGASWSYSETRILLSLWGQDMVQRQLTNSKRTRHVWEKIAERIKEHGYDRTADQVRTRVFNMIAEYRRILKNPTPERKKKCIFFDALHKIYQAKDANGVKAALNYDDDYNLEPLDLGPDDGTDENDDGNGSGEDGDDLFYAMSPNQISNGVSDKQGTSSNFKEPSASTSTHNMDKSKNNIDHGIFLFLSLFFSLFHLLFSLFSDDGSGDELPHTSREESGNPSKRLRSDSNPSAYYQHNSDSSNQPNASYEGQHPPTASALLIDRIFKHLTKETEVMREWISLEKERFEREATRRKEENEREERREKAFLDTLMKMQEHTFKALKNKISNGPHV</sequence>
<name>T1JUC6_TETUR</name>
<feature type="compositionally biased region" description="Polar residues" evidence="1">
    <location>
        <begin position="187"/>
        <end position="215"/>
    </location>
</feature>
<feature type="transmembrane region" description="Helical" evidence="2">
    <location>
        <begin position="227"/>
        <end position="246"/>
    </location>
</feature>
<reference evidence="5" key="1">
    <citation type="submission" date="2011-08" db="EMBL/GenBank/DDBJ databases">
        <authorList>
            <person name="Rombauts S."/>
        </authorList>
    </citation>
    <scope>NUCLEOTIDE SEQUENCE</scope>
    <source>
        <strain evidence="5">London</strain>
    </source>
</reference>
<dbReference type="eggNOG" id="KOG1721">
    <property type="taxonomic scope" value="Eukaryota"/>
</dbReference>
<evidence type="ECO:0000259" key="3">
    <source>
        <dbReference type="Pfam" id="PF13837"/>
    </source>
</evidence>
<evidence type="ECO:0000256" key="1">
    <source>
        <dbReference type="SAM" id="MobiDB-lite"/>
    </source>
</evidence>
<proteinExistence type="predicted"/>
<organism evidence="4 5">
    <name type="scientific">Tetranychus urticae</name>
    <name type="common">Two-spotted spider mite</name>
    <dbReference type="NCBI Taxonomy" id="32264"/>
    <lineage>
        <taxon>Eukaryota</taxon>
        <taxon>Metazoa</taxon>
        <taxon>Ecdysozoa</taxon>
        <taxon>Arthropoda</taxon>
        <taxon>Chelicerata</taxon>
        <taxon>Arachnida</taxon>
        <taxon>Acari</taxon>
        <taxon>Acariformes</taxon>
        <taxon>Trombidiformes</taxon>
        <taxon>Prostigmata</taxon>
        <taxon>Eleutherengona</taxon>
        <taxon>Raphignathae</taxon>
        <taxon>Tetranychoidea</taxon>
        <taxon>Tetranychidae</taxon>
        <taxon>Tetranychus</taxon>
    </lineage>
</organism>
<feature type="compositionally biased region" description="Polar residues" evidence="1">
    <location>
        <begin position="273"/>
        <end position="294"/>
    </location>
</feature>
<dbReference type="InterPro" id="IPR044822">
    <property type="entry name" value="Myb_DNA-bind_4"/>
</dbReference>
<keyword evidence="2" id="KW-1133">Transmembrane helix</keyword>
<dbReference type="AlphaFoldDB" id="T1JUC6"/>
<evidence type="ECO:0000256" key="2">
    <source>
        <dbReference type="SAM" id="Phobius"/>
    </source>
</evidence>
<evidence type="ECO:0000313" key="4">
    <source>
        <dbReference type="EnsemblMetazoa" id="tetur02g00430.1"/>
    </source>
</evidence>
<keyword evidence="2" id="KW-0812">Transmembrane</keyword>
<feature type="region of interest" description="Disordered" evidence="1">
    <location>
        <begin position="155"/>
        <end position="218"/>
    </location>
</feature>
<feature type="region of interest" description="Disordered" evidence="1">
    <location>
        <begin position="250"/>
        <end position="299"/>
    </location>
</feature>
<feature type="region of interest" description="Disordered" evidence="1">
    <location>
        <begin position="1"/>
        <end position="41"/>
    </location>
</feature>
<keyword evidence="5" id="KW-1185">Reference proteome</keyword>
<reference evidence="4" key="2">
    <citation type="submission" date="2015-06" db="UniProtKB">
        <authorList>
            <consortium name="EnsemblMetazoa"/>
        </authorList>
    </citation>
    <scope>IDENTIFICATION</scope>
</reference>
<feature type="compositionally biased region" description="Basic and acidic residues" evidence="1">
    <location>
        <begin position="254"/>
        <end position="263"/>
    </location>
</feature>
<dbReference type="Pfam" id="PF13837">
    <property type="entry name" value="Myb_DNA-bind_4"/>
    <property type="match status" value="1"/>
</dbReference>
<accession>T1JUC6</accession>
<dbReference type="Proteomes" id="UP000015104">
    <property type="component" value="Unassembled WGS sequence"/>
</dbReference>
<feature type="compositionally biased region" description="Acidic residues" evidence="1">
    <location>
        <begin position="161"/>
        <end position="181"/>
    </location>
</feature>
<dbReference type="Gene3D" id="1.10.10.60">
    <property type="entry name" value="Homeodomain-like"/>
    <property type="match status" value="1"/>
</dbReference>
<evidence type="ECO:0000313" key="5">
    <source>
        <dbReference type="Proteomes" id="UP000015104"/>
    </source>
</evidence>
<feature type="domain" description="Myb/SANT-like DNA-binding" evidence="3">
    <location>
        <begin position="48"/>
        <end position="134"/>
    </location>
</feature>
<keyword evidence="2" id="KW-0472">Membrane</keyword>
<dbReference type="EnsemblMetazoa" id="tetur02g00430.1">
    <property type="protein sequence ID" value="tetur02g00430.1"/>
    <property type="gene ID" value="tetur02g00430"/>
</dbReference>
<protein>
    <recommendedName>
        <fullName evidence="3">Myb/SANT-like DNA-binding domain-containing protein</fullName>
    </recommendedName>
</protein>
<feature type="compositionally biased region" description="Low complexity" evidence="1">
    <location>
        <begin position="13"/>
        <end position="26"/>
    </location>
</feature>
<dbReference type="EMBL" id="CAEY01000777">
    <property type="status" value="NOT_ANNOTATED_CDS"/>
    <property type="molecule type" value="Genomic_DNA"/>
</dbReference>